<dbReference type="PANTHER" id="PTHR10434:SF64">
    <property type="entry name" value="1-ACYL-SN-GLYCEROL-3-PHOSPHATE ACYLTRANSFERASE-RELATED"/>
    <property type="match status" value="1"/>
</dbReference>
<feature type="domain" description="Phospholipid/glycerol acyltransferase" evidence="8">
    <location>
        <begin position="30"/>
        <end position="157"/>
    </location>
</feature>
<dbReference type="EMBL" id="KV784378">
    <property type="protein sequence ID" value="OEU08852.1"/>
    <property type="molecule type" value="Genomic_DNA"/>
</dbReference>
<dbReference type="GO" id="GO:0006654">
    <property type="term" value="P:phosphatidic acid biosynthetic process"/>
    <property type="evidence" value="ECO:0007669"/>
    <property type="project" value="TreeGrafter"/>
</dbReference>
<accession>A0A1E7ESJ9</accession>
<feature type="non-terminal residue" evidence="9">
    <location>
        <position position="205"/>
    </location>
</feature>
<dbReference type="GO" id="GO:0003841">
    <property type="term" value="F:1-acylglycerol-3-phosphate O-acyltransferase activity"/>
    <property type="evidence" value="ECO:0007669"/>
    <property type="project" value="TreeGrafter"/>
</dbReference>
<dbReference type="FunCoup" id="A0A1E7ESJ9">
    <property type="interactions" value="16"/>
</dbReference>
<dbReference type="KEGG" id="fcy:FRACYDRAFT_152960"/>
<evidence type="ECO:0000256" key="3">
    <source>
        <dbReference type="ARBA" id="ARBA00022679"/>
    </source>
</evidence>
<feature type="compositionally biased region" description="Low complexity" evidence="6">
    <location>
        <begin position="90"/>
        <end position="99"/>
    </location>
</feature>
<dbReference type="CDD" id="cd07989">
    <property type="entry name" value="LPLAT_AGPAT-like"/>
    <property type="match status" value="1"/>
</dbReference>
<evidence type="ECO:0000256" key="7">
    <source>
        <dbReference type="SAM" id="SignalP"/>
    </source>
</evidence>
<evidence type="ECO:0000313" key="10">
    <source>
        <dbReference type="Proteomes" id="UP000095751"/>
    </source>
</evidence>
<name>A0A1E7ESJ9_9STRA</name>
<keyword evidence="5 9" id="KW-0012">Acyltransferase</keyword>
<evidence type="ECO:0000256" key="1">
    <source>
        <dbReference type="ARBA" id="ARBA00005189"/>
    </source>
</evidence>
<dbReference type="PANTHER" id="PTHR10434">
    <property type="entry name" value="1-ACYL-SN-GLYCEROL-3-PHOSPHATE ACYLTRANSFERASE"/>
    <property type="match status" value="1"/>
</dbReference>
<evidence type="ECO:0000256" key="5">
    <source>
        <dbReference type="ARBA" id="ARBA00023315"/>
    </source>
</evidence>
<dbReference type="AlphaFoldDB" id="A0A1E7ESJ9"/>
<keyword evidence="4" id="KW-0443">Lipid metabolism</keyword>
<dbReference type="InterPro" id="IPR002123">
    <property type="entry name" value="Plipid/glycerol_acylTrfase"/>
</dbReference>
<evidence type="ECO:0000313" key="9">
    <source>
        <dbReference type="EMBL" id="OEU08852.1"/>
    </source>
</evidence>
<keyword evidence="7" id="KW-0732">Signal</keyword>
<organism evidence="9 10">
    <name type="scientific">Fragilariopsis cylindrus CCMP1102</name>
    <dbReference type="NCBI Taxonomy" id="635003"/>
    <lineage>
        <taxon>Eukaryota</taxon>
        <taxon>Sar</taxon>
        <taxon>Stramenopiles</taxon>
        <taxon>Ochrophyta</taxon>
        <taxon>Bacillariophyta</taxon>
        <taxon>Bacillariophyceae</taxon>
        <taxon>Bacillariophycidae</taxon>
        <taxon>Bacillariales</taxon>
        <taxon>Bacillariaceae</taxon>
        <taxon>Fragilariopsis</taxon>
    </lineage>
</organism>
<dbReference type="Pfam" id="PF01553">
    <property type="entry name" value="Acyltransferase"/>
    <property type="match status" value="1"/>
</dbReference>
<evidence type="ECO:0000259" key="8">
    <source>
        <dbReference type="SMART" id="SM00563"/>
    </source>
</evidence>
<dbReference type="SUPFAM" id="SSF69593">
    <property type="entry name" value="Glycerol-3-phosphate (1)-acyltransferase"/>
    <property type="match status" value="1"/>
</dbReference>
<keyword evidence="2" id="KW-0444">Lipid biosynthesis</keyword>
<keyword evidence="10" id="KW-1185">Reference proteome</keyword>
<protein>
    <submittedName>
        <fullName evidence="9">Acyltransferase-domain-containing protein</fullName>
    </submittedName>
</protein>
<gene>
    <name evidence="9" type="ORF">FRACYDRAFT_152960</name>
</gene>
<feature type="non-terminal residue" evidence="9">
    <location>
        <position position="1"/>
    </location>
</feature>
<dbReference type="OrthoDB" id="417078at2759"/>
<dbReference type="SMART" id="SM00563">
    <property type="entry name" value="PlsC"/>
    <property type="match status" value="1"/>
</dbReference>
<comment type="pathway">
    <text evidence="1">Lipid metabolism.</text>
</comment>
<keyword evidence="3 9" id="KW-0808">Transferase</keyword>
<evidence type="ECO:0000256" key="2">
    <source>
        <dbReference type="ARBA" id="ARBA00022516"/>
    </source>
</evidence>
<evidence type="ECO:0000256" key="4">
    <source>
        <dbReference type="ARBA" id="ARBA00023098"/>
    </source>
</evidence>
<reference evidence="9 10" key="1">
    <citation type="submission" date="2016-09" db="EMBL/GenBank/DDBJ databases">
        <title>Extensive genetic diversity and differential bi-allelic expression allows diatom success in the polar Southern Ocean.</title>
        <authorList>
            <consortium name="DOE Joint Genome Institute"/>
            <person name="Mock T."/>
            <person name="Otillar R.P."/>
            <person name="Strauss J."/>
            <person name="Dupont C."/>
            <person name="Frickenhaus S."/>
            <person name="Maumus F."/>
            <person name="Mcmullan M."/>
            <person name="Sanges R."/>
            <person name="Schmutz J."/>
            <person name="Toseland A."/>
            <person name="Valas R."/>
            <person name="Veluchamy A."/>
            <person name="Ward B.J."/>
            <person name="Allen A."/>
            <person name="Barry K."/>
            <person name="Falciatore A."/>
            <person name="Ferrante M."/>
            <person name="Fortunato A.E."/>
            <person name="Gloeckner G."/>
            <person name="Gruber A."/>
            <person name="Hipkin R."/>
            <person name="Janech M."/>
            <person name="Kroth P."/>
            <person name="Leese F."/>
            <person name="Lindquist E."/>
            <person name="Lyon B.R."/>
            <person name="Martin J."/>
            <person name="Mayer C."/>
            <person name="Parker M."/>
            <person name="Quesneville H."/>
            <person name="Raymond J."/>
            <person name="Uhlig C."/>
            <person name="Valentin K.U."/>
            <person name="Worden A.Z."/>
            <person name="Armbrust E.V."/>
            <person name="Bowler C."/>
            <person name="Green B."/>
            <person name="Moulton V."/>
            <person name="Van Oosterhout C."/>
            <person name="Grigoriev I."/>
        </authorList>
    </citation>
    <scope>NUCLEOTIDE SEQUENCE [LARGE SCALE GENOMIC DNA]</scope>
    <source>
        <strain evidence="9 10">CCMP1102</strain>
    </source>
</reference>
<sequence>GMLVTLLFVGPVVINGIENLPALEPGKPAPVYIANHASQIDVAVVYYLKRRWRWIAKSSTMFLPGVGQIMYLGDHVLIDRIPKKKKSSDDASSSKTSSTGARNLYKKSDQSIQDGVPMFFFPQGTRRLGERLPFKDGAYKVAKNNDSTLIPVSIHIPLNAWNSSYPFGKADPVVLTVHKPIVTKDKDIETLKKESSDIIYSVLPD</sequence>
<dbReference type="InParanoid" id="A0A1E7ESJ9"/>
<dbReference type="Proteomes" id="UP000095751">
    <property type="component" value="Unassembled WGS sequence"/>
</dbReference>
<evidence type="ECO:0000256" key="6">
    <source>
        <dbReference type="SAM" id="MobiDB-lite"/>
    </source>
</evidence>
<feature type="chain" id="PRO_5009192194" evidence="7">
    <location>
        <begin position="17"/>
        <end position="205"/>
    </location>
</feature>
<proteinExistence type="predicted"/>
<feature type="signal peptide" evidence="7">
    <location>
        <begin position="1"/>
        <end position="16"/>
    </location>
</feature>
<feature type="region of interest" description="Disordered" evidence="6">
    <location>
        <begin position="85"/>
        <end position="106"/>
    </location>
</feature>